<comment type="similarity">
    <text evidence="2">Belongs to the peroxiredoxin family. Prx5 subfamily.</text>
</comment>
<dbReference type="InterPro" id="IPR013740">
    <property type="entry name" value="Redoxin"/>
</dbReference>
<evidence type="ECO:0000256" key="4">
    <source>
        <dbReference type="ARBA" id="ARBA00022559"/>
    </source>
</evidence>
<evidence type="ECO:0000256" key="5">
    <source>
        <dbReference type="ARBA" id="ARBA00022862"/>
    </source>
</evidence>
<protein>
    <recommendedName>
        <fullName evidence="3">thioredoxin-dependent peroxiredoxin</fullName>
        <ecNumber evidence="3">1.11.1.24</ecNumber>
    </recommendedName>
</protein>
<dbReference type="GO" id="GO:0008379">
    <property type="term" value="F:thioredoxin peroxidase activity"/>
    <property type="evidence" value="ECO:0007669"/>
    <property type="project" value="InterPro"/>
</dbReference>
<dbReference type="Ensembl" id="ENSSSCT00060042420.1">
    <property type="protein sequence ID" value="ENSSSCP00060018065.1"/>
    <property type="gene ID" value="ENSSSCG00060031348.1"/>
</dbReference>
<dbReference type="Gene3D" id="3.40.30.10">
    <property type="entry name" value="Glutaredoxin"/>
    <property type="match status" value="1"/>
</dbReference>
<comment type="catalytic activity">
    <reaction evidence="7">
        <text>a hydroperoxide + [thioredoxin]-dithiol = an alcohol + [thioredoxin]-disulfide + H2O</text>
        <dbReference type="Rhea" id="RHEA:62620"/>
        <dbReference type="Rhea" id="RHEA-COMP:10698"/>
        <dbReference type="Rhea" id="RHEA-COMP:10700"/>
        <dbReference type="ChEBI" id="CHEBI:15377"/>
        <dbReference type="ChEBI" id="CHEBI:29950"/>
        <dbReference type="ChEBI" id="CHEBI:30879"/>
        <dbReference type="ChEBI" id="CHEBI:35924"/>
        <dbReference type="ChEBI" id="CHEBI:50058"/>
        <dbReference type="EC" id="1.11.1.24"/>
    </reaction>
</comment>
<evidence type="ECO:0000256" key="1">
    <source>
        <dbReference type="ARBA" id="ARBA00003330"/>
    </source>
</evidence>
<name>A0A8D1V2K7_PIG</name>
<feature type="domain" description="Redoxin" evidence="9">
    <location>
        <begin position="102"/>
        <end position="146"/>
    </location>
</feature>
<organism evidence="10 11">
    <name type="scientific">Sus scrofa</name>
    <name type="common">Pig</name>
    <dbReference type="NCBI Taxonomy" id="9823"/>
    <lineage>
        <taxon>Eukaryota</taxon>
        <taxon>Metazoa</taxon>
        <taxon>Chordata</taxon>
        <taxon>Craniata</taxon>
        <taxon>Vertebrata</taxon>
        <taxon>Euteleostomi</taxon>
        <taxon>Mammalia</taxon>
        <taxon>Eutheria</taxon>
        <taxon>Laurasiatheria</taxon>
        <taxon>Artiodactyla</taxon>
        <taxon>Suina</taxon>
        <taxon>Suidae</taxon>
        <taxon>Sus</taxon>
    </lineage>
</organism>
<keyword evidence="5" id="KW-0049">Antioxidant</keyword>
<dbReference type="AlphaFoldDB" id="A0A8D1V2K7"/>
<dbReference type="Pfam" id="PF08534">
    <property type="entry name" value="Redoxin"/>
    <property type="match status" value="1"/>
</dbReference>
<dbReference type="PANTHER" id="PTHR10430">
    <property type="entry name" value="PEROXIREDOXIN"/>
    <property type="match status" value="1"/>
</dbReference>
<dbReference type="SUPFAM" id="SSF52833">
    <property type="entry name" value="Thioredoxin-like"/>
    <property type="match status" value="1"/>
</dbReference>
<dbReference type="PANTHER" id="PTHR10430:SF16">
    <property type="entry name" value="PEROXIREDOXIN-5, MITOCHONDRIAL"/>
    <property type="match status" value="1"/>
</dbReference>
<evidence type="ECO:0000256" key="6">
    <source>
        <dbReference type="ARBA" id="ARBA00023002"/>
    </source>
</evidence>
<evidence type="ECO:0000256" key="8">
    <source>
        <dbReference type="PIRSR" id="PIRSR637944-1"/>
    </source>
</evidence>
<dbReference type="InterPro" id="IPR036249">
    <property type="entry name" value="Thioredoxin-like_sf"/>
</dbReference>
<keyword evidence="6" id="KW-0560">Oxidoreductase</keyword>
<evidence type="ECO:0000256" key="7">
    <source>
        <dbReference type="ARBA" id="ARBA00049091"/>
    </source>
</evidence>
<dbReference type="Proteomes" id="UP000694723">
    <property type="component" value="Unplaced"/>
</dbReference>
<evidence type="ECO:0000313" key="10">
    <source>
        <dbReference type="Ensembl" id="ENSSSCP00060018065.1"/>
    </source>
</evidence>
<evidence type="ECO:0000259" key="9">
    <source>
        <dbReference type="Pfam" id="PF08534"/>
    </source>
</evidence>
<keyword evidence="4" id="KW-0575">Peroxidase</keyword>
<dbReference type="GO" id="GO:0034599">
    <property type="term" value="P:cellular response to oxidative stress"/>
    <property type="evidence" value="ECO:0007669"/>
    <property type="project" value="InterPro"/>
</dbReference>
<accession>A0A8D1V2K7</accession>
<reference evidence="10" key="1">
    <citation type="submission" date="2025-08" db="UniProtKB">
        <authorList>
            <consortium name="Ensembl"/>
        </authorList>
    </citation>
    <scope>IDENTIFICATION</scope>
</reference>
<sequence>MNPTHTPRSTDSSPLPEIPLLILYLLVIGTCIPPPKPSHLLLLSYLFLFLGWDLQTWPVSLPSGSLRASSSCPFIPLLSCKFACLLNLLRHPGGPSPTSSVVGDAIPSVVVFEGEPEKKVNLAELFKGKKGVLFGVPGAFTPGCSKVRLPLLGLRPGVCGGCSLTSM</sequence>
<feature type="active site" description="Cysteine sulfenic acid (-SOH) intermediate" evidence="8">
    <location>
        <position position="144"/>
    </location>
</feature>
<proteinExistence type="inferred from homology"/>
<evidence type="ECO:0000256" key="3">
    <source>
        <dbReference type="ARBA" id="ARBA00013017"/>
    </source>
</evidence>
<evidence type="ECO:0000256" key="2">
    <source>
        <dbReference type="ARBA" id="ARBA00010505"/>
    </source>
</evidence>
<evidence type="ECO:0000313" key="11">
    <source>
        <dbReference type="Proteomes" id="UP000694723"/>
    </source>
</evidence>
<dbReference type="InterPro" id="IPR037944">
    <property type="entry name" value="PRX5-like"/>
</dbReference>
<comment type="function">
    <text evidence="1">Thiol-specific peroxidase that catalyzes the reduction of hydrogen peroxide and organic hydroperoxides to water and alcohols, respectively. Plays a role in cell protection against oxidative stress by detoxifying peroxides and as sensor of hydrogen peroxide-mediated signaling events.</text>
</comment>
<dbReference type="EC" id="1.11.1.24" evidence="3"/>